<organism evidence="2 3">
    <name type="scientific">Terrabacter terrigena</name>
    <dbReference type="NCBI Taxonomy" id="574718"/>
    <lineage>
        <taxon>Bacteria</taxon>
        <taxon>Bacillati</taxon>
        <taxon>Actinomycetota</taxon>
        <taxon>Actinomycetes</taxon>
        <taxon>Micrococcales</taxon>
        <taxon>Intrasporangiaceae</taxon>
        <taxon>Terrabacter</taxon>
    </lineage>
</organism>
<evidence type="ECO:0000256" key="1">
    <source>
        <dbReference type="SAM" id="MobiDB-lite"/>
    </source>
</evidence>
<evidence type="ECO:0000313" key="2">
    <source>
        <dbReference type="EMBL" id="MFD1055471.1"/>
    </source>
</evidence>
<dbReference type="Proteomes" id="UP001597046">
    <property type="component" value="Unassembled WGS sequence"/>
</dbReference>
<name>A0ABW3MY26_9MICO</name>
<dbReference type="EMBL" id="JBHTKH010000009">
    <property type="protein sequence ID" value="MFD1055471.1"/>
    <property type="molecule type" value="Genomic_DNA"/>
</dbReference>
<evidence type="ECO:0008006" key="4">
    <source>
        <dbReference type="Google" id="ProtNLM"/>
    </source>
</evidence>
<dbReference type="RefSeq" id="WP_386053508.1">
    <property type="nucleotide sequence ID" value="NZ_JBHTKH010000009.1"/>
</dbReference>
<accession>A0ABW3MY26</accession>
<keyword evidence="3" id="KW-1185">Reference proteome</keyword>
<comment type="caution">
    <text evidence="2">The sequence shown here is derived from an EMBL/GenBank/DDBJ whole genome shotgun (WGS) entry which is preliminary data.</text>
</comment>
<sequence>MSDELRLPPRDRDEQPDDVWAPYAVAGLHRGPDHTQHHDHHDHHDREEPS</sequence>
<feature type="compositionally biased region" description="Basic and acidic residues" evidence="1">
    <location>
        <begin position="1"/>
        <end position="13"/>
    </location>
</feature>
<proteinExistence type="predicted"/>
<reference evidence="3" key="1">
    <citation type="journal article" date="2019" name="Int. J. Syst. Evol. Microbiol.">
        <title>The Global Catalogue of Microorganisms (GCM) 10K type strain sequencing project: providing services to taxonomists for standard genome sequencing and annotation.</title>
        <authorList>
            <consortium name="The Broad Institute Genomics Platform"/>
            <consortium name="The Broad Institute Genome Sequencing Center for Infectious Disease"/>
            <person name="Wu L."/>
            <person name="Ma J."/>
        </authorList>
    </citation>
    <scope>NUCLEOTIDE SEQUENCE [LARGE SCALE GENOMIC DNA]</scope>
    <source>
        <strain evidence="3">CCUG 57508</strain>
    </source>
</reference>
<gene>
    <name evidence="2" type="ORF">ACFQ2V_14240</name>
</gene>
<feature type="region of interest" description="Disordered" evidence="1">
    <location>
        <begin position="1"/>
        <end position="50"/>
    </location>
</feature>
<evidence type="ECO:0000313" key="3">
    <source>
        <dbReference type="Proteomes" id="UP001597046"/>
    </source>
</evidence>
<protein>
    <recommendedName>
        <fullName evidence="4">Zinc transporter permease</fullName>
    </recommendedName>
</protein>